<comment type="caution">
    <text evidence="1">The sequence shown here is derived from an EMBL/GenBank/DDBJ whole genome shotgun (WGS) entry which is preliminary data.</text>
</comment>
<dbReference type="Proteomes" id="UP000239485">
    <property type="component" value="Unassembled WGS sequence"/>
</dbReference>
<keyword evidence="2" id="KW-1185">Reference proteome</keyword>
<reference evidence="1 2" key="1">
    <citation type="submission" date="2018-02" db="EMBL/GenBank/DDBJ databases">
        <title>Genomic Encyclopedia of Archaeal and Bacterial Type Strains, Phase II (KMG-II): from individual species to whole genera.</title>
        <authorList>
            <person name="Goeker M."/>
        </authorList>
    </citation>
    <scope>NUCLEOTIDE SEQUENCE [LARGE SCALE GENOMIC DNA]</scope>
    <source>
        <strain evidence="1 2">DSM 22857</strain>
    </source>
</reference>
<organism evidence="1 2">
    <name type="scientific">Kineococcus xinjiangensis</name>
    <dbReference type="NCBI Taxonomy" id="512762"/>
    <lineage>
        <taxon>Bacteria</taxon>
        <taxon>Bacillati</taxon>
        <taxon>Actinomycetota</taxon>
        <taxon>Actinomycetes</taxon>
        <taxon>Kineosporiales</taxon>
        <taxon>Kineosporiaceae</taxon>
        <taxon>Kineococcus</taxon>
    </lineage>
</organism>
<sequence length="328" mass="36358">MGLPYVWKVTKYDPRDWNADGTYGGPQEEVSDRGPLEAAYLQALADFAADSGVTHLEVRNPGVFPRHDETGAGRQVLEDVFGPDLAGLYDGATVDIAQAQRLVQVMLREEGLHCSLEAEGRFVVHLGWDQYMYLSSHRACEDAVARTAAAGLFPVRLPASPYEPDEDDFLQVPADEAFWQRLDDLVLDRGEVLIEEDHHSGLGDTIFHRLTSQDLPSAALQSRLHPRAMLSVHPALERDIAAVAARAAAAVADDDVSFLVWTDAEGRLHQHLLREEDADVEGRLRDARTAAWKPFGRDVLDPTTKPLLEAALPDPDGILRARWHHMPE</sequence>
<dbReference type="RefSeq" id="WP_104435171.1">
    <property type="nucleotide sequence ID" value="NZ_PTJD01000016.1"/>
</dbReference>
<dbReference type="OrthoDB" id="286090at2"/>
<name>A0A2S6IDI2_9ACTN</name>
<proteinExistence type="predicted"/>
<accession>A0A2S6IDI2</accession>
<gene>
    <name evidence="1" type="ORF">CLV92_11695</name>
</gene>
<protein>
    <submittedName>
        <fullName evidence="1">Uncharacterized protein</fullName>
    </submittedName>
</protein>
<dbReference type="EMBL" id="PTJD01000016">
    <property type="protein sequence ID" value="PPK92233.1"/>
    <property type="molecule type" value="Genomic_DNA"/>
</dbReference>
<evidence type="ECO:0000313" key="2">
    <source>
        <dbReference type="Proteomes" id="UP000239485"/>
    </source>
</evidence>
<dbReference type="AlphaFoldDB" id="A0A2S6IDI2"/>
<evidence type="ECO:0000313" key="1">
    <source>
        <dbReference type="EMBL" id="PPK92233.1"/>
    </source>
</evidence>